<comment type="caution">
    <text evidence="3">The sequence shown here is derived from an EMBL/GenBank/DDBJ whole genome shotgun (WGS) entry which is preliminary data.</text>
</comment>
<feature type="chain" id="PRO_5042129346" description="NIDO domain-containing protein" evidence="1">
    <location>
        <begin position="24"/>
        <end position="285"/>
    </location>
</feature>
<dbReference type="InterPro" id="IPR003886">
    <property type="entry name" value="NIDO_dom"/>
</dbReference>
<proteinExistence type="predicted"/>
<sequence>MAVFELSVSILAVCAFLPTGAPALGFIDAPMHFYPYGCQEDKVVLPNDDGHSGQIPLSCSIRFYQKMYPCLFINTNGLISFVNPISQYTPLWFPQRSCRLIAPYWADVDTTENAGRIYFRESKDNAILNRAHDDIRAAFGVNFSPRSVFIASWHRITFFGGSEVTPVSTFQAVLITNGRQTYVMFNYGDIAWTTGTMSGGDCNGLGGVPAEVGFNAGDRSRYYTQFGSLTPNIINIRMDTNCGLRGRYMFRVDGREVLLPTPKMYGHFTPVNSRAALRRGKPKRG</sequence>
<dbReference type="PANTHER" id="PTHR13802:SF59">
    <property type="entry name" value="SUSHI DOMAIN-CONTAINING PROTEIN 2"/>
    <property type="match status" value="1"/>
</dbReference>
<dbReference type="InterPro" id="IPR051495">
    <property type="entry name" value="Epithelial_Barrier/Signaling"/>
</dbReference>
<accession>A0AAD9NDW8</accession>
<dbReference type="Proteomes" id="UP001209878">
    <property type="component" value="Unassembled WGS sequence"/>
</dbReference>
<evidence type="ECO:0000313" key="3">
    <source>
        <dbReference type="EMBL" id="KAK2166687.1"/>
    </source>
</evidence>
<dbReference type="GO" id="GO:0007160">
    <property type="term" value="P:cell-matrix adhesion"/>
    <property type="evidence" value="ECO:0007669"/>
    <property type="project" value="InterPro"/>
</dbReference>
<dbReference type="Pfam" id="PF06119">
    <property type="entry name" value="NIDO"/>
    <property type="match status" value="1"/>
</dbReference>
<evidence type="ECO:0000313" key="4">
    <source>
        <dbReference type="Proteomes" id="UP001209878"/>
    </source>
</evidence>
<keyword evidence="1" id="KW-0732">Signal</keyword>
<feature type="domain" description="NIDO" evidence="2">
    <location>
        <begin position="103"/>
        <end position="255"/>
    </location>
</feature>
<organism evidence="3 4">
    <name type="scientific">Ridgeia piscesae</name>
    <name type="common">Tubeworm</name>
    <dbReference type="NCBI Taxonomy" id="27915"/>
    <lineage>
        <taxon>Eukaryota</taxon>
        <taxon>Metazoa</taxon>
        <taxon>Spiralia</taxon>
        <taxon>Lophotrochozoa</taxon>
        <taxon>Annelida</taxon>
        <taxon>Polychaeta</taxon>
        <taxon>Sedentaria</taxon>
        <taxon>Canalipalpata</taxon>
        <taxon>Sabellida</taxon>
        <taxon>Siboglinidae</taxon>
        <taxon>Ridgeia</taxon>
    </lineage>
</organism>
<feature type="signal peptide" evidence="1">
    <location>
        <begin position="1"/>
        <end position="23"/>
    </location>
</feature>
<protein>
    <recommendedName>
        <fullName evidence="2">NIDO domain-containing protein</fullName>
    </recommendedName>
</protein>
<dbReference type="AlphaFoldDB" id="A0AAD9NDW8"/>
<dbReference type="PROSITE" id="PS51220">
    <property type="entry name" value="NIDO"/>
    <property type="match status" value="1"/>
</dbReference>
<reference evidence="3" key="1">
    <citation type="journal article" date="2023" name="Mol. Biol. Evol.">
        <title>Third-Generation Sequencing Reveals the Adaptive Role of the Epigenome in Three Deep-Sea Polychaetes.</title>
        <authorList>
            <person name="Perez M."/>
            <person name="Aroh O."/>
            <person name="Sun Y."/>
            <person name="Lan Y."/>
            <person name="Juniper S.K."/>
            <person name="Young C.R."/>
            <person name="Angers B."/>
            <person name="Qian P.Y."/>
        </authorList>
    </citation>
    <scope>NUCLEOTIDE SEQUENCE</scope>
    <source>
        <strain evidence="3">R07B-5</strain>
    </source>
</reference>
<gene>
    <name evidence="3" type="ORF">NP493_1313g00023</name>
</gene>
<evidence type="ECO:0000256" key="1">
    <source>
        <dbReference type="SAM" id="SignalP"/>
    </source>
</evidence>
<dbReference type="SMART" id="SM00539">
    <property type="entry name" value="NIDO"/>
    <property type="match status" value="1"/>
</dbReference>
<dbReference type="PANTHER" id="PTHR13802">
    <property type="entry name" value="MUCIN 4-RELATED"/>
    <property type="match status" value="1"/>
</dbReference>
<name>A0AAD9NDW8_RIDPI</name>
<dbReference type="EMBL" id="JAODUO010001310">
    <property type="protein sequence ID" value="KAK2166687.1"/>
    <property type="molecule type" value="Genomic_DNA"/>
</dbReference>
<evidence type="ECO:0000259" key="2">
    <source>
        <dbReference type="PROSITE" id="PS51220"/>
    </source>
</evidence>
<keyword evidence="4" id="KW-1185">Reference proteome</keyword>